<organism evidence="7 8">
    <name type="scientific">Methanoculleus frigidifontis</name>
    <dbReference type="NCBI Taxonomy" id="2584085"/>
    <lineage>
        <taxon>Archaea</taxon>
        <taxon>Methanobacteriati</taxon>
        <taxon>Methanobacteriota</taxon>
        <taxon>Stenosarchaea group</taxon>
        <taxon>Methanomicrobia</taxon>
        <taxon>Methanomicrobiales</taxon>
        <taxon>Methanomicrobiaceae</taxon>
        <taxon>Methanoculleus</taxon>
    </lineage>
</organism>
<gene>
    <name evidence="7" type="ORF">FGU65_08585</name>
</gene>
<feature type="transmembrane region" description="Helical" evidence="6">
    <location>
        <begin position="260"/>
        <end position="279"/>
    </location>
</feature>
<comment type="caution">
    <text evidence="7">The sequence shown here is derived from an EMBL/GenBank/DDBJ whole genome shotgun (WGS) entry which is preliminary data.</text>
</comment>
<sequence length="349" mass="37401">MTERNLSPPVRFIIVGAAIVIILAGIRAATPILGPLLLAVFLAMITTPLLRWLVRHGVPPLAALGVILTGLIAGFLLVSAFVGAALVQIVNALPTYQEQLNIQLALLELFLADYGVEPASIQIFDLIDRGMLIQQLAAFAGSFGGALFDAILIVIATGFLLLEASHFTADIERRFGTDSRMLERIRQSSRLLIDYMIVRTKVNLITGAGVAALLYVLGVDFALLWGLLTFILSYIPYIGLALAALPATVLAWLELGLPGVVIVLVGVTIVNALAENVLFPQMAGQGLDLSPFVVLFSVVFWGFILGGAGVFLAVPLTLAVKMVLEVWEETRWLAALMSSGNSKERASQN</sequence>
<proteinExistence type="inferred from homology"/>
<evidence type="ECO:0000256" key="3">
    <source>
        <dbReference type="ARBA" id="ARBA00022692"/>
    </source>
</evidence>
<dbReference type="EMBL" id="VCYH01000005">
    <property type="protein sequence ID" value="MDN7024942.1"/>
    <property type="molecule type" value="Genomic_DNA"/>
</dbReference>
<feature type="transmembrane region" description="Helical" evidence="6">
    <location>
        <begin position="291"/>
        <end position="314"/>
    </location>
</feature>
<name>A0ABT8MAH9_9EURY</name>
<keyword evidence="8" id="KW-1185">Reference proteome</keyword>
<evidence type="ECO:0000256" key="4">
    <source>
        <dbReference type="ARBA" id="ARBA00022989"/>
    </source>
</evidence>
<evidence type="ECO:0000256" key="5">
    <source>
        <dbReference type="ARBA" id="ARBA00023136"/>
    </source>
</evidence>
<dbReference type="Proteomes" id="UP001168338">
    <property type="component" value="Unassembled WGS sequence"/>
</dbReference>
<evidence type="ECO:0000256" key="1">
    <source>
        <dbReference type="ARBA" id="ARBA00004141"/>
    </source>
</evidence>
<feature type="transmembrane region" description="Helical" evidence="6">
    <location>
        <begin position="204"/>
        <end position="228"/>
    </location>
</feature>
<protein>
    <submittedName>
        <fullName evidence="7">AI-2E family transporter</fullName>
    </submittedName>
</protein>
<keyword evidence="5 6" id="KW-0472">Membrane</keyword>
<evidence type="ECO:0000256" key="2">
    <source>
        <dbReference type="ARBA" id="ARBA00009773"/>
    </source>
</evidence>
<dbReference type="PANTHER" id="PTHR21716">
    <property type="entry name" value="TRANSMEMBRANE PROTEIN"/>
    <property type="match status" value="1"/>
</dbReference>
<evidence type="ECO:0000256" key="6">
    <source>
        <dbReference type="SAM" id="Phobius"/>
    </source>
</evidence>
<reference evidence="7" key="1">
    <citation type="submission" date="2019-05" db="EMBL/GenBank/DDBJ databases">
        <title>Methanoculleus sp. FWC-SCC1, a methanogenic archaeon isolated from deep marine cold seep.</title>
        <authorList>
            <person name="Chen Y.-W."/>
            <person name="Chen S.-C."/>
            <person name="Teng N.-H."/>
            <person name="Lai M.-C."/>
        </authorList>
    </citation>
    <scope>NUCLEOTIDE SEQUENCE</scope>
    <source>
        <strain evidence="7">FWC-SCC1</strain>
    </source>
</reference>
<comment type="subcellular location">
    <subcellularLocation>
        <location evidence="1">Membrane</location>
        <topology evidence="1">Multi-pass membrane protein</topology>
    </subcellularLocation>
</comment>
<evidence type="ECO:0000313" key="8">
    <source>
        <dbReference type="Proteomes" id="UP001168338"/>
    </source>
</evidence>
<feature type="transmembrane region" description="Helical" evidence="6">
    <location>
        <begin position="36"/>
        <end position="54"/>
    </location>
</feature>
<accession>A0ABT8MAH9</accession>
<evidence type="ECO:0000313" key="7">
    <source>
        <dbReference type="EMBL" id="MDN7024942.1"/>
    </source>
</evidence>
<feature type="transmembrane region" description="Helical" evidence="6">
    <location>
        <begin position="12"/>
        <end position="30"/>
    </location>
</feature>
<dbReference type="RefSeq" id="WP_301664069.1">
    <property type="nucleotide sequence ID" value="NZ_VCYH01000005.1"/>
</dbReference>
<feature type="transmembrane region" description="Helical" evidence="6">
    <location>
        <begin position="61"/>
        <end position="90"/>
    </location>
</feature>
<feature type="transmembrane region" description="Helical" evidence="6">
    <location>
        <begin position="136"/>
        <end position="162"/>
    </location>
</feature>
<keyword evidence="4 6" id="KW-1133">Transmembrane helix</keyword>
<dbReference type="InterPro" id="IPR002549">
    <property type="entry name" value="AI-2E-like"/>
</dbReference>
<dbReference type="PANTHER" id="PTHR21716:SF64">
    <property type="entry name" value="AI-2 TRANSPORT PROTEIN TQSA"/>
    <property type="match status" value="1"/>
</dbReference>
<keyword evidence="3 6" id="KW-0812">Transmembrane</keyword>
<dbReference type="Pfam" id="PF01594">
    <property type="entry name" value="AI-2E_transport"/>
    <property type="match status" value="1"/>
</dbReference>
<comment type="similarity">
    <text evidence="2">Belongs to the autoinducer-2 exporter (AI-2E) (TC 2.A.86) family.</text>
</comment>